<keyword evidence="2" id="KW-1185">Reference proteome</keyword>
<reference evidence="1 2" key="1">
    <citation type="submission" date="2018-06" db="EMBL/GenBank/DDBJ databases">
        <title>Comparative genomics reveals the genomic features of Rhizophagus irregularis, R. cerebriforme, R. diaphanum and Gigaspora rosea, and their symbiotic lifestyle signature.</title>
        <authorList>
            <person name="Morin E."/>
            <person name="San Clemente H."/>
            <person name="Chen E.C.H."/>
            <person name="De La Providencia I."/>
            <person name="Hainaut M."/>
            <person name="Kuo A."/>
            <person name="Kohler A."/>
            <person name="Murat C."/>
            <person name="Tang N."/>
            <person name="Roy S."/>
            <person name="Loubradou J."/>
            <person name="Henrissat B."/>
            <person name="Grigoriev I.V."/>
            <person name="Corradi N."/>
            <person name="Roux C."/>
            <person name="Martin F.M."/>
        </authorList>
    </citation>
    <scope>NUCLEOTIDE SEQUENCE [LARGE SCALE GENOMIC DNA]</scope>
    <source>
        <strain evidence="1 2">DAOM 194757</strain>
    </source>
</reference>
<dbReference type="AlphaFoldDB" id="A0A397VZ93"/>
<comment type="caution">
    <text evidence="1">The sequence shown here is derived from an EMBL/GenBank/DDBJ whole genome shotgun (WGS) entry which is preliminary data.</text>
</comment>
<proteinExistence type="predicted"/>
<gene>
    <name evidence="1" type="ORF">C2G38_27432</name>
</gene>
<dbReference type="EMBL" id="QKWP01000103">
    <property type="protein sequence ID" value="RIB27288.1"/>
    <property type="molecule type" value="Genomic_DNA"/>
</dbReference>
<name>A0A397VZ93_9GLOM</name>
<evidence type="ECO:0000313" key="2">
    <source>
        <dbReference type="Proteomes" id="UP000266673"/>
    </source>
</evidence>
<organism evidence="1 2">
    <name type="scientific">Gigaspora rosea</name>
    <dbReference type="NCBI Taxonomy" id="44941"/>
    <lineage>
        <taxon>Eukaryota</taxon>
        <taxon>Fungi</taxon>
        <taxon>Fungi incertae sedis</taxon>
        <taxon>Mucoromycota</taxon>
        <taxon>Glomeromycotina</taxon>
        <taxon>Glomeromycetes</taxon>
        <taxon>Diversisporales</taxon>
        <taxon>Gigasporaceae</taxon>
        <taxon>Gigaspora</taxon>
    </lineage>
</organism>
<dbReference type="OrthoDB" id="2422299at2759"/>
<accession>A0A397VZ93</accession>
<protein>
    <submittedName>
        <fullName evidence="1">Uncharacterized protein</fullName>
    </submittedName>
</protein>
<sequence>MGKARTSDLPYNLEEWTDVNFKSLKTTLQHCLPHIRYFQIPSKDVLGKIQPYQNILEKNLWVDILAKYLDPDKPIISPILPPRKKDKPYLPLRNVSIITPSSSIITLEHAAEISSWIDRRSQFIIIQKFHTNLNIYLEEVEMGSQAKYFINSVII</sequence>
<dbReference type="Proteomes" id="UP000266673">
    <property type="component" value="Unassembled WGS sequence"/>
</dbReference>
<evidence type="ECO:0000313" key="1">
    <source>
        <dbReference type="EMBL" id="RIB27288.1"/>
    </source>
</evidence>